<dbReference type="PANTHER" id="PTHR32182">
    <property type="entry name" value="DNA REPLICATION AND REPAIR PROTEIN RECF"/>
    <property type="match status" value="1"/>
</dbReference>
<dbReference type="Proteomes" id="UP000253850">
    <property type="component" value="Chromosome"/>
</dbReference>
<dbReference type="GO" id="GO:0016887">
    <property type="term" value="F:ATP hydrolysis activity"/>
    <property type="evidence" value="ECO:0007669"/>
    <property type="project" value="InterPro"/>
</dbReference>
<dbReference type="EMBL" id="PDKM01000007">
    <property type="protein sequence ID" value="RXK09155.1"/>
    <property type="molecule type" value="Genomic_DNA"/>
</dbReference>
<keyword evidence="2" id="KW-0547">Nucleotide-binding</keyword>
<proteinExistence type="predicted"/>
<dbReference type="AlphaFoldDB" id="A0AAX2A5W4"/>
<dbReference type="EMBL" id="CP031217">
    <property type="protein sequence ID" value="AXH13041.1"/>
    <property type="molecule type" value="Genomic_DNA"/>
</dbReference>
<dbReference type="Pfam" id="PF13175">
    <property type="entry name" value="AAA_15"/>
    <property type="match status" value="1"/>
</dbReference>
<sequence length="648" mass="76347">MELVYLWVEDYKNIKEQGFNFSPRCECSYDKDTEELTITEKEYINIFPDNLNVSAIVGENGSGKSSVVKLVLMLIFFKKYDATSDYNHEIAILKQELNAKALFLIINTVDGYKKICLNTDIKNDRITEIDNDDIDFYSIYFSYMLDTLQNKEDYWMWNLYHKSDNYETPILLTPNKFHKDFLQNSINLDDIEYVNINHSIKFYKKNIKTKINDFFNPNRIKLYSDNPSTVQEVEFDFFGKVAGKFLNLVNKKNVNIYYEDIDSKKTKREKTEKYYKNINKQLNIIKDLETKKQYKEINLLYIAFKILSSTKSGFQVQVYDAIDKWFDGRLYEDSFLEEGIILIEQNIEQIFINDTVKYNNEKINNCIGFYKNTSDNKEEILNKLLDREILELSAFEDISIILIPWLNLELLEYNKSFNSLSGGQKLFFTFMVNMMYEVSNLMQVEEYKTINLFLDEVESSYHPNWQKEFIKNISKALGNIDLEDKKINVFFSTHSPFILSDLPKENVIFLEKYKKDEDGNQEVGNCKVSKPNIKQTFGANIHTLLSHGFFMEKGLIGEFAKKKIQSIINYHNEIKEEKITSSIRIEYETNKQKEFWNIQSIIGDEYLQQVIKNHLTEIEKIVLGNDAAKQNEINRLQSQIDFLKGENA</sequence>
<protein>
    <submittedName>
        <fullName evidence="2">ATP-binding protein (AAA domain)</fullName>
    </submittedName>
</protein>
<dbReference type="RefSeq" id="WP_114839843.1">
    <property type="nucleotide sequence ID" value="NZ_CP031217.1"/>
</dbReference>
<dbReference type="PANTHER" id="PTHR32182:SF22">
    <property type="entry name" value="ATP-DEPENDENT ENDONUCLEASE, OLD FAMILY-RELATED"/>
    <property type="match status" value="1"/>
</dbReference>
<dbReference type="InterPro" id="IPR027417">
    <property type="entry name" value="P-loop_NTPase"/>
</dbReference>
<keyword evidence="2" id="KW-0067">ATP-binding</keyword>
<name>A0AAX2A5W4_9BACT</name>
<dbReference type="Proteomes" id="UP000289193">
    <property type="component" value="Unassembled WGS sequence"/>
</dbReference>
<dbReference type="Gene3D" id="3.40.50.300">
    <property type="entry name" value="P-loop containing nucleotide triphosphate hydrolases"/>
    <property type="match status" value="1"/>
</dbReference>
<evidence type="ECO:0000313" key="5">
    <source>
        <dbReference type="Proteomes" id="UP000289193"/>
    </source>
</evidence>
<reference evidence="3 5" key="1">
    <citation type="submission" date="2017-10" db="EMBL/GenBank/DDBJ databases">
        <title>Genomics of the genus Arcobacter.</title>
        <authorList>
            <person name="Perez-Cataluna A."/>
            <person name="Figueras M.J."/>
        </authorList>
    </citation>
    <scope>NUCLEOTIDE SEQUENCE [LARGE SCALE GENOMIC DNA]</scope>
    <source>
        <strain evidence="3 5">CECT 7835</strain>
    </source>
</reference>
<keyword evidence="5" id="KW-1185">Reference proteome</keyword>
<feature type="domain" description="Endonuclease GajA/Old nuclease/RecF-like AAA" evidence="1">
    <location>
        <begin position="42"/>
        <end position="498"/>
    </location>
</feature>
<dbReference type="SUPFAM" id="SSF52540">
    <property type="entry name" value="P-loop containing nucleoside triphosphate hydrolases"/>
    <property type="match status" value="1"/>
</dbReference>
<dbReference type="GO" id="GO:0005524">
    <property type="term" value="F:ATP binding"/>
    <property type="evidence" value="ECO:0007669"/>
    <property type="project" value="UniProtKB-KW"/>
</dbReference>
<evidence type="ECO:0000313" key="4">
    <source>
        <dbReference type="Proteomes" id="UP000253850"/>
    </source>
</evidence>
<evidence type="ECO:0000313" key="2">
    <source>
        <dbReference type="EMBL" id="AXH13041.1"/>
    </source>
</evidence>
<dbReference type="InterPro" id="IPR041685">
    <property type="entry name" value="AAA_GajA/Old/RecF-like"/>
</dbReference>
<dbReference type="GO" id="GO:0000731">
    <property type="term" value="P:DNA synthesis involved in DNA repair"/>
    <property type="evidence" value="ECO:0007669"/>
    <property type="project" value="TreeGrafter"/>
</dbReference>
<reference evidence="2 4" key="2">
    <citation type="submission" date="2018-07" db="EMBL/GenBank/DDBJ databases">
        <title>Complete genome of the Arcobacter bivalviorum type strain LMG 26154.</title>
        <authorList>
            <person name="Miller W.G."/>
            <person name="Yee E."/>
            <person name="Bono J.L."/>
        </authorList>
    </citation>
    <scope>NUCLEOTIDE SEQUENCE [LARGE SCALE GENOMIC DNA]</scope>
    <source>
        <strain evidence="2 4">LMG 26154</strain>
    </source>
</reference>
<organism evidence="3 5">
    <name type="scientific">Halarcobacter bivalviorum</name>
    <dbReference type="NCBI Taxonomy" id="663364"/>
    <lineage>
        <taxon>Bacteria</taxon>
        <taxon>Pseudomonadati</taxon>
        <taxon>Campylobacterota</taxon>
        <taxon>Epsilonproteobacteria</taxon>
        <taxon>Campylobacterales</taxon>
        <taxon>Arcobacteraceae</taxon>
        <taxon>Halarcobacter</taxon>
    </lineage>
</organism>
<gene>
    <name evidence="2" type="ORF">ABIV_2066</name>
    <name evidence="3" type="ORF">CRV05_11245</name>
</gene>
<accession>A0AAX2A5W4</accession>
<dbReference type="GO" id="GO:0006302">
    <property type="term" value="P:double-strand break repair"/>
    <property type="evidence" value="ECO:0007669"/>
    <property type="project" value="TreeGrafter"/>
</dbReference>
<dbReference type="KEGG" id="hbv:ABIV_2066"/>
<evidence type="ECO:0000259" key="1">
    <source>
        <dbReference type="Pfam" id="PF13175"/>
    </source>
</evidence>
<evidence type="ECO:0000313" key="3">
    <source>
        <dbReference type="EMBL" id="RXK09155.1"/>
    </source>
</evidence>